<dbReference type="AlphaFoldDB" id="A0A6M0GZN6"/>
<comment type="caution">
    <text evidence="3">The sequence shown here is derived from an EMBL/GenBank/DDBJ whole genome shotgun (WGS) entry which is preliminary data.</text>
</comment>
<dbReference type="PANTHER" id="PTHR46401">
    <property type="entry name" value="GLYCOSYLTRANSFERASE WBBK-RELATED"/>
    <property type="match status" value="1"/>
</dbReference>
<accession>A0A6M0GZN6</accession>
<name>A0A6M0GZN6_9CLOT</name>
<sequence>MKVLLCVRQDYLKNTGSDTAIIKQVYKHLRLLDINVTINNGNIYSFKGYNIVHLFNINEIGQIYKYHKEAVKCKCKLIITPLYFNMEKYYKYKNEEDKLKFWKSSNLYREEVLNKCNLIVCNSQWEKNVLQKDFKEYKNIIILKNGVSEVEDEDVPLYNFEKRYNVSNYVLAVGRIGARKNQLTLSRICNELNIDLVLIGAVDDKNYLKECLKYKNVKYLGFMDNYNLFNAYKFARVYAIPSFMEITNLAALEAAGSGCNMLITEEGAMSEYFKELAVYCNPYDDQTIKEGILKAYYKRKNDCLKNYVFKNYSWESTVNILLDEYNKLLNRCQ</sequence>
<evidence type="ECO:0000313" key="4">
    <source>
        <dbReference type="Proteomes" id="UP000481872"/>
    </source>
</evidence>
<evidence type="ECO:0000259" key="2">
    <source>
        <dbReference type="Pfam" id="PF00534"/>
    </source>
</evidence>
<dbReference type="GO" id="GO:0009103">
    <property type="term" value="P:lipopolysaccharide biosynthetic process"/>
    <property type="evidence" value="ECO:0007669"/>
    <property type="project" value="TreeGrafter"/>
</dbReference>
<keyword evidence="1 3" id="KW-0808">Transferase</keyword>
<protein>
    <submittedName>
        <fullName evidence="3">Glycosyltransferase</fullName>
    </submittedName>
</protein>
<dbReference type="Pfam" id="PF00534">
    <property type="entry name" value="Glycos_transf_1"/>
    <property type="match status" value="1"/>
</dbReference>
<dbReference type="GO" id="GO:0016757">
    <property type="term" value="F:glycosyltransferase activity"/>
    <property type="evidence" value="ECO:0007669"/>
    <property type="project" value="InterPro"/>
</dbReference>
<dbReference type="Gene3D" id="3.40.50.2000">
    <property type="entry name" value="Glycogen Phosphorylase B"/>
    <property type="match status" value="2"/>
</dbReference>
<dbReference type="EMBL" id="JAAGPU010000003">
    <property type="protein sequence ID" value="NEU03945.1"/>
    <property type="molecule type" value="Genomic_DNA"/>
</dbReference>
<gene>
    <name evidence="3" type="ORF">G3M99_03540</name>
</gene>
<dbReference type="Proteomes" id="UP000481872">
    <property type="component" value="Unassembled WGS sequence"/>
</dbReference>
<dbReference type="SUPFAM" id="SSF53756">
    <property type="entry name" value="UDP-Glycosyltransferase/glycogen phosphorylase"/>
    <property type="match status" value="1"/>
</dbReference>
<evidence type="ECO:0000313" key="3">
    <source>
        <dbReference type="EMBL" id="NEU03945.1"/>
    </source>
</evidence>
<evidence type="ECO:0000256" key="1">
    <source>
        <dbReference type="ARBA" id="ARBA00022679"/>
    </source>
</evidence>
<dbReference type="InterPro" id="IPR001296">
    <property type="entry name" value="Glyco_trans_1"/>
</dbReference>
<proteinExistence type="predicted"/>
<dbReference type="RefSeq" id="WP_061993895.1">
    <property type="nucleotide sequence ID" value="NZ_JAAGPU010000003.1"/>
</dbReference>
<dbReference type="CDD" id="cd03801">
    <property type="entry name" value="GT4_PimA-like"/>
    <property type="match status" value="1"/>
</dbReference>
<organism evidence="3 4">
    <name type="scientific">Clostridium senegalense</name>
    <dbReference type="NCBI Taxonomy" id="1465809"/>
    <lineage>
        <taxon>Bacteria</taxon>
        <taxon>Bacillati</taxon>
        <taxon>Bacillota</taxon>
        <taxon>Clostridia</taxon>
        <taxon>Eubacteriales</taxon>
        <taxon>Clostridiaceae</taxon>
        <taxon>Clostridium</taxon>
    </lineage>
</organism>
<feature type="domain" description="Glycosyl transferase family 1" evidence="2">
    <location>
        <begin position="166"/>
        <end position="298"/>
    </location>
</feature>
<keyword evidence="4" id="KW-1185">Reference proteome</keyword>
<reference evidence="3 4" key="1">
    <citation type="submission" date="2020-02" db="EMBL/GenBank/DDBJ databases">
        <title>Genome assembly of a novel Clostridium senegalense strain.</title>
        <authorList>
            <person name="Gupta T.B."/>
            <person name="Jauregui R."/>
            <person name="Maclean P."/>
            <person name="Nawarathana A."/>
            <person name="Brightwell G."/>
        </authorList>
    </citation>
    <scope>NUCLEOTIDE SEQUENCE [LARGE SCALE GENOMIC DNA]</scope>
    <source>
        <strain evidence="3 4">AGRFS4</strain>
    </source>
</reference>
<dbReference type="PANTHER" id="PTHR46401:SF2">
    <property type="entry name" value="GLYCOSYLTRANSFERASE WBBK-RELATED"/>
    <property type="match status" value="1"/>
</dbReference>